<dbReference type="AlphaFoldDB" id="A0A9W8Z751"/>
<reference evidence="2" key="1">
    <citation type="submission" date="2022-10" db="EMBL/GenBank/DDBJ databases">
        <title>Tapping the CABI collections for fungal endophytes: first genome assemblies for Collariella, Neodidymelliopsis, Ascochyta clinopodiicola, Didymella pomorum, Didymosphaeria variabile, Neocosmospora piperis and Neocucurbitaria cava.</title>
        <authorList>
            <person name="Hill R."/>
        </authorList>
    </citation>
    <scope>NUCLEOTIDE SEQUENCE</scope>
    <source>
        <strain evidence="2">IMI 355091</strain>
    </source>
</reference>
<proteinExistence type="predicted"/>
<protein>
    <submittedName>
        <fullName evidence="2">Uncharacterized protein</fullName>
    </submittedName>
</protein>
<dbReference type="OrthoDB" id="10487710at2759"/>
<accession>A0A9W8Z751</accession>
<gene>
    <name evidence="2" type="ORF">N0V91_009595</name>
</gene>
<evidence type="ECO:0000313" key="3">
    <source>
        <dbReference type="Proteomes" id="UP001140510"/>
    </source>
</evidence>
<sequence>MGMARMTTAFMIAPPDANRATSGKSRISKQVRTVWHLLYDGRNTGTGWGSQRGGHGDDVEHLESRSEHHPPSVEDAPSVDAYTDLVEHGKSSNAAEPREQGTDDGLSYFRAMHANSRAGDEAAEARFKMYLETSRQDRQRLEEVDAIERILHQERVCLEPRNAQRVTTEARPHAKQVQAQTHWDRKGKGKEPAATNDNAHLREEANFRHGVAAHP</sequence>
<organism evidence="2 3">
    <name type="scientific">Didymella pomorum</name>
    <dbReference type="NCBI Taxonomy" id="749634"/>
    <lineage>
        <taxon>Eukaryota</taxon>
        <taxon>Fungi</taxon>
        <taxon>Dikarya</taxon>
        <taxon>Ascomycota</taxon>
        <taxon>Pezizomycotina</taxon>
        <taxon>Dothideomycetes</taxon>
        <taxon>Pleosporomycetidae</taxon>
        <taxon>Pleosporales</taxon>
        <taxon>Pleosporineae</taxon>
        <taxon>Didymellaceae</taxon>
        <taxon>Didymella</taxon>
    </lineage>
</organism>
<name>A0A9W8Z751_9PLEO</name>
<feature type="compositionally biased region" description="Basic and acidic residues" evidence="1">
    <location>
        <begin position="54"/>
        <end position="72"/>
    </location>
</feature>
<evidence type="ECO:0000256" key="1">
    <source>
        <dbReference type="SAM" id="MobiDB-lite"/>
    </source>
</evidence>
<feature type="region of interest" description="Disordered" evidence="1">
    <location>
        <begin position="45"/>
        <end position="77"/>
    </location>
</feature>
<dbReference type="Proteomes" id="UP001140510">
    <property type="component" value="Unassembled WGS sequence"/>
</dbReference>
<dbReference type="EMBL" id="JAPEVA010000111">
    <property type="protein sequence ID" value="KAJ4399222.1"/>
    <property type="molecule type" value="Genomic_DNA"/>
</dbReference>
<comment type="caution">
    <text evidence="2">The sequence shown here is derived from an EMBL/GenBank/DDBJ whole genome shotgun (WGS) entry which is preliminary data.</text>
</comment>
<feature type="compositionally biased region" description="Basic and acidic residues" evidence="1">
    <location>
        <begin position="182"/>
        <end position="191"/>
    </location>
</feature>
<evidence type="ECO:0000313" key="2">
    <source>
        <dbReference type="EMBL" id="KAJ4399222.1"/>
    </source>
</evidence>
<keyword evidence="3" id="KW-1185">Reference proteome</keyword>
<feature type="region of interest" description="Disordered" evidence="1">
    <location>
        <begin position="164"/>
        <end position="215"/>
    </location>
</feature>